<dbReference type="GO" id="GO:0009234">
    <property type="term" value="P:menaquinone biosynthetic process"/>
    <property type="evidence" value="ECO:0007669"/>
    <property type="project" value="UniProtKB-UniRule"/>
</dbReference>
<keyword evidence="1 3" id="KW-0474">Menaquinone biosynthesis</keyword>
<gene>
    <name evidence="3 5" type="primary">menH</name>
    <name evidence="5" type="ORF">ENP47_00520</name>
</gene>
<dbReference type="EC" id="4.2.99.20" evidence="3"/>
<feature type="domain" description="AB hydrolase-1" evidence="4">
    <location>
        <begin position="22"/>
        <end position="258"/>
    </location>
</feature>
<reference evidence="5" key="1">
    <citation type="journal article" date="2020" name="mSystems">
        <title>Genome- and Community-Level Interaction Insights into Carbon Utilization and Element Cycling Functions of Hydrothermarchaeota in Hydrothermal Sediment.</title>
        <authorList>
            <person name="Zhou Z."/>
            <person name="Liu Y."/>
            <person name="Xu W."/>
            <person name="Pan J."/>
            <person name="Luo Z.H."/>
            <person name="Li M."/>
        </authorList>
    </citation>
    <scope>NUCLEOTIDE SEQUENCE [LARGE SCALE GENOMIC DNA]</scope>
    <source>
        <strain evidence="5">SpSt-222</strain>
    </source>
</reference>
<protein>
    <recommendedName>
        <fullName evidence="3">Putative 2-succinyl-6-hydroxy-2,4-cyclohexadiene-1-carboxylate synthase</fullName>
        <shortName evidence="3">SHCHC synthase</shortName>
        <ecNumber evidence="3">4.2.99.20</ecNumber>
    </recommendedName>
</protein>
<comment type="function">
    <text evidence="3">Catalyzes a proton abstraction reaction that results in 2,5-elimination of pyruvate from 2-succinyl-5-enolpyruvyl-6-hydroxy-3-cyclohexene-1-carboxylate (SEPHCHC) and the formation of 2-succinyl-6-hydroxy-2,4-cyclohexadiene-1-carboxylate (SHCHC).</text>
</comment>
<evidence type="ECO:0000259" key="4">
    <source>
        <dbReference type="Pfam" id="PF00561"/>
    </source>
</evidence>
<dbReference type="InterPro" id="IPR000639">
    <property type="entry name" value="Epox_hydrolase-like"/>
</dbReference>
<dbReference type="SUPFAM" id="SSF53474">
    <property type="entry name" value="alpha/beta-Hydrolases"/>
    <property type="match status" value="1"/>
</dbReference>
<comment type="caution">
    <text evidence="5">The sequence shown here is derived from an EMBL/GenBank/DDBJ whole genome shotgun (WGS) entry which is preliminary data.</text>
</comment>
<comment type="similarity">
    <text evidence="3">Belongs to the AB hydrolase superfamily. MenH family.</text>
</comment>
<name>A0A7C1JP92_THERO</name>
<dbReference type="Gene3D" id="3.40.50.1820">
    <property type="entry name" value="alpha/beta hydrolase"/>
    <property type="match status" value="1"/>
</dbReference>
<dbReference type="AlphaFoldDB" id="A0A7C1JP92"/>
<evidence type="ECO:0000256" key="1">
    <source>
        <dbReference type="ARBA" id="ARBA00022428"/>
    </source>
</evidence>
<dbReference type="PRINTS" id="PR00111">
    <property type="entry name" value="ABHYDROLASE"/>
</dbReference>
<keyword evidence="2 3" id="KW-0456">Lyase</keyword>
<organism evidence="5">
    <name type="scientific">Thermomicrobium roseum</name>
    <dbReference type="NCBI Taxonomy" id="500"/>
    <lineage>
        <taxon>Bacteria</taxon>
        <taxon>Pseudomonadati</taxon>
        <taxon>Thermomicrobiota</taxon>
        <taxon>Thermomicrobia</taxon>
        <taxon>Thermomicrobiales</taxon>
        <taxon>Thermomicrobiaceae</taxon>
        <taxon>Thermomicrobium</taxon>
    </lineage>
</organism>
<sequence length="271" mass="29872">MQCTLELRGVHYHLRATGRGSPLLLLHGFAGSGDTWSDVAPKFITRGFQLLAPDLLGHGASDAPTDASRYVASEQVADLLALLDTLAIERTALLGYSMGGRLALHLALTAPERVSRLVVESATPGIADPVERAARQQADEELARAIEERGLLWFAEYWDSLPLFASRHRLPENVRRRFRAQWLTQRPHGLASSLRGFGTGTMPPVWERLQDLRCPVLVIVGALDERYVALGRAMVTQLPHGTIVIVPDAGHTVHLEQPEHFFVAVESFLRA</sequence>
<dbReference type="InterPro" id="IPR022485">
    <property type="entry name" value="SHCHC_synthase_MenH"/>
</dbReference>
<dbReference type="InterPro" id="IPR000073">
    <property type="entry name" value="AB_hydrolase_1"/>
</dbReference>
<dbReference type="PRINTS" id="PR00412">
    <property type="entry name" value="EPOXHYDRLASE"/>
</dbReference>
<comment type="catalytic activity">
    <reaction evidence="3">
        <text>5-enolpyruvoyl-6-hydroxy-2-succinyl-cyclohex-3-ene-1-carboxylate = (1R,6R)-6-hydroxy-2-succinyl-cyclohexa-2,4-diene-1-carboxylate + pyruvate</text>
        <dbReference type="Rhea" id="RHEA:25597"/>
        <dbReference type="ChEBI" id="CHEBI:15361"/>
        <dbReference type="ChEBI" id="CHEBI:58689"/>
        <dbReference type="ChEBI" id="CHEBI:58818"/>
        <dbReference type="EC" id="4.2.99.20"/>
    </reaction>
</comment>
<dbReference type="PANTHER" id="PTHR42916:SF1">
    <property type="entry name" value="PROTEIN PHYLLO, CHLOROPLASTIC"/>
    <property type="match status" value="1"/>
</dbReference>
<evidence type="ECO:0000313" key="5">
    <source>
        <dbReference type="EMBL" id="HEF64088.1"/>
    </source>
</evidence>
<dbReference type="GO" id="GO:0070205">
    <property type="term" value="F:2-succinyl-6-hydroxy-2,4-cyclohexadiene-1-carboxylate synthase activity"/>
    <property type="evidence" value="ECO:0007669"/>
    <property type="project" value="UniProtKB-UniRule"/>
</dbReference>
<comment type="pathway">
    <text evidence="3">Quinol/quinone metabolism; menaquinone biosynthesis.</text>
</comment>
<dbReference type="PANTHER" id="PTHR42916">
    <property type="entry name" value="2-SUCCINYL-5-ENOLPYRUVYL-6-HYDROXY-3-CYCLOHEXENE-1-CARBOXYLATE SYNTHASE"/>
    <property type="match status" value="1"/>
</dbReference>
<dbReference type="EMBL" id="DSJL01000001">
    <property type="protein sequence ID" value="HEF64088.1"/>
    <property type="molecule type" value="Genomic_DNA"/>
</dbReference>
<dbReference type="NCBIfam" id="TIGR03695">
    <property type="entry name" value="menH_SHCHC"/>
    <property type="match status" value="1"/>
</dbReference>
<dbReference type="Pfam" id="PF00561">
    <property type="entry name" value="Abhydrolase_1"/>
    <property type="match status" value="1"/>
</dbReference>
<comment type="pathway">
    <text evidence="3">Quinol/quinone metabolism; 1,4-dihydroxy-2-naphthoate biosynthesis; 1,4-dihydroxy-2-naphthoate from chorismate: step 3/7.</text>
</comment>
<proteinExistence type="inferred from homology"/>
<evidence type="ECO:0000256" key="2">
    <source>
        <dbReference type="ARBA" id="ARBA00023239"/>
    </source>
</evidence>
<accession>A0A7C1JP92</accession>
<dbReference type="HAMAP" id="MF_01660">
    <property type="entry name" value="MenH"/>
    <property type="match status" value="1"/>
</dbReference>
<dbReference type="InterPro" id="IPR029058">
    <property type="entry name" value="AB_hydrolase_fold"/>
</dbReference>
<dbReference type="UniPathway" id="UPA01057">
    <property type="reaction ID" value="UER00900"/>
</dbReference>
<dbReference type="UniPathway" id="UPA00079"/>
<evidence type="ECO:0000256" key="3">
    <source>
        <dbReference type="HAMAP-Rule" id="MF_01660"/>
    </source>
</evidence>
<comment type="subunit">
    <text evidence="3">Monomer.</text>
</comment>